<feature type="chain" id="PRO_5047100154" evidence="1">
    <location>
        <begin position="20"/>
        <end position="69"/>
    </location>
</feature>
<evidence type="ECO:0000313" key="3">
    <source>
        <dbReference type="Proteomes" id="UP001242480"/>
    </source>
</evidence>
<protein>
    <submittedName>
        <fullName evidence="2">Uncharacterized protein</fullName>
    </submittedName>
</protein>
<sequence>MRITALVLALAAGVLAATAAEARQEEDCGARRFLPSYGYASSTPCRIIIEQVWDQDEGAYVYRARQVCG</sequence>
<keyword evidence="1" id="KW-0732">Signal</keyword>
<reference evidence="2 3" key="1">
    <citation type="submission" date="2023-07" db="EMBL/GenBank/DDBJ databases">
        <title>Genomic Encyclopedia of Type Strains, Phase IV (KMG-IV): sequencing the most valuable type-strain genomes for metagenomic binning, comparative biology and taxonomic classification.</title>
        <authorList>
            <person name="Goeker M."/>
        </authorList>
    </citation>
    <scope>NUCLEOTIDE SEQUENCE [LARGE SCALE GENOMIC DNA]</scope>
    <source>
        <strain evidence="2 3">DSM 19619</strain>
    </source>
</reference>
<evidence type="ECO:0000313" key="2">
    <source>
        <dbReference type="EMBL" id="MDQ0474855.1"/>
    </source>
</evidence>
<dbReference type="RefSeq" id="WP_307285173.1">
    <property type="nucleotide sequence ID" value="NZ_JAUSVX010000027.1"/>
</dbReference>
<gene>
    <name evidence="2" type="ORF">QO011_007897</name>
</gene>
<feature type="signal peptide" evidence="1">
    <location>
        <begin position="1"/>
        <end position="19"/>
    </location>
</feature>
<keyword evidence="3" id="KW-1185">Reference proteome</keyword>
<name>A0ABU0JMK2_9HYPH</name>
<dbReference type="Proteomes" id="UP001242480">
    <property type="component" value="Unassembled WGS sequence"/>
</dbReference>
<accession>A0ABU0JMK2</accession>
<organism evidence="2 3">
    <name type="scientific">Labrys wisconsinensis</name>
    <dbReference type="NCBI Taxonomy" id="425677"/>
    <lineage>
        <taxon>Bacteria</taxon>
        <taxon>Pseudomonadati</taxon>
        <taxon>Pseudomonadota</taxon>
        <taxon>Alphaproteobacteria</taxon>
        <taxon>Hyphomicrobiales</taxon>
        <taxon>Xanthobacteraceae</taxon>
        <taxon>Labrys</taxon>
    </lineage>
</organism>
<evidence type="ECO:0000256" key="1">
    <source>
        <dbReference type="SAM" id="SignalP"/>
    </source>
</evidence>
<comment type="caution">
    <text evidence="2">The sequence shown here is derived from an EMBL/GenBank/DDBJ whole genome shotgun (WGS) entry which is preliminary data.</text>
</comment>
<proteinExistence type="predicted"/>
<dbReference type="EMBL" id="JAUSVX010000027">
    <property type="protein sequence ID" value="MDQ0474855.1"/>
    <property type="molecule type" value="Genomic_DNA"/>
</dbReference>